<feature type="region of interest" description="Disordered" evidence="1">
    <location>
        <begin position="960"/>
        <end position="999"/>
    </location>
</feature>
<reference evidence="4" key="1">
    <citation type="submission" date="2021-02" db="EMBL/GenBank/DDBJ databases">
        <title>Comparative genomics of Ferrovum myxofaciens strains, predominant extremophile bacteria forming large biofilm stalactites in acid mine ecosystems.</title>
        <authorList>
            <person name="Burkartova K."/>
            <person name="Ridl J."/>
            <person name="Pajer P."/>
            <person name="Falteisek L."/>
        </authorList>
    </citation>
    <scope>NUCLEOTIDE SEQUENCE</scope>
    <source>
        <strain evidence="4">MI1III</strain>
    </source>
</reference>
<protein>
    <submittedName>
        <fullName evidence="4">Conjugal transfer protein TraG N-terminal domain-containing protein</fullName>
    </submittedName>
</protein>
<dbReference type="InterPro" id="IPR012931">
    <property type="entry name" value="TraG_N_Proteobacteria"/>
</dbReference>
<dbReference type="AlphaFoldDB" id="A0A9E6MWM7"/>
<feature type="transmembrane region" description="Helical" evidence="2">
    <location>
        <begin position="401"/>
        <end position="425"/>
    </location>
</feature>
<feature type="transmembrane region" description="Helical" evidence="2">
    <location>
        <begin position="374"/>
        <end position="395"/>
    </location>
</feature>
<dbReference type="EMBL" id="CP071137">
    <property type="protein sequence ID" value="QWY77761.1"/>
    <property type="molecule type" value="Genomic_DNA"/>
</dbReference>
<keyword evidence="2" id="KW-0812">Transmembrane</keyword>
<name>A0A9E6MWM7_9PROT</name>
<dbReference type="Pfam" id="PF07916">
    <property type="entry name" value="TraG_N"/>
    <property type="match status" value="1"/>
</dbReference>
<feature type="region of interest" description="Disordered" evidence="1">
    <location>
        <begin position="905"/>
        <end position="930"/>
    </location>
</feature>
<feature type="transmembrane region" description="Helical" evidence="2">
    <location>
        <begin position="36"/>
        <end position="55"/>
    </location>
</feature>
<gene>
    <name evidence="4" type="ORF">JZL65_01355</name>
</gene>
<keyword evidence="2" id="KW-0472">Membrane</keyword>
<proteinExistence type="predicted"/>
<organism evidence="4 5">
    <name type="scientific">Ferrovum myxofaciens</name>
    <dbReference type="NCBI Taxonomy" id="416213"/>
    <lineage>
        <taxon>Bacteria</taxon>
        <taxon>Pseudomonadati</taxon>
        <taxon>Pseudomonadota</taxon>
        <taxon>Betaproteobacteria</taxon>
        <taxon>Ferrovales</taxon>
        <taxon>Ferrovaceae</taxon>
        <taxon>Ferrovum</taxon>
    </lineage>
</organism>
<sequence>MFTFYVYGDVYMFYNVLNAVAMVFNSSIFNLSTGAGAFLTGGLISLIWITFGGMFQGNATFRPAVLMSLFVFFYAGVNVKETVDIEDVFTGTISAVSNVPLFVAGPAGLISAAAHGITQNIETAFTTPAPGNTFTSLSLGSEGFGNPLRLLMALRCGSSSGGAGLGTCPVKSFPYVTRSLQLFLLFCAQPNSNFTQAAFESSTNLVTYLTGLPSLAGLTTYYSTTYPNGVGMDCSTAGTDISSDVANIFSGSGANATTLNNVIYEGMIGSEPIQTKPSSWGQWTTTDITTSFNSITNGASAQMHSQGAQSYMENQMFMDSLDNTFKCSSSIGSINDFNACISAITQRDALESMKVDDAAAGSIFARTMFPAMNLLLMLFYGFSPLVALVAMMSVANGLKVVMSYFLFGAWTQSWLPVAAIINYYMQMLAGQAAASTSLNVAGLAIVNSNAFYDSLGMKIALGANMLAATPMLTMALLSGSMFAMTGAVSAIGGKDKVDENLAAPALAQGNAVTQVGSANKFNSTNTTETSGNLGLGAAMNPAFSELSVDGTQMAETGEKRAIQQSQQATETSSKAIDKALTQITGKGNAYDAARAHDQQVKNTDTSTYQTAHAITDAVTSDTGISVQDKEAVAGKIEAEIQAGANLGSLLKLAKGDVLSLKANAGGSLSYNHEASDTLSRKIDQNIKDSSNQQTSWQHSMAKSEGSGSGEHFRATLEDKLGKTETEKFGTTITAVNSASKNLEKAESTRASIGVGAKLNGLQMMNAAVSNPEYTNAASAIDQRARETGQSGLLDNYRKGYIAMMGVSPDADAQTHRLAYDVATVMASRQLPGELQAMGEAPMLDTLVPGIARNFRDNHQAIQGGGANISSGNDALVGQVHKETSQVPQHVNPANTLKPGSAAAAGANIHNVPDGSGTYKGTAPTDEQQSRKFREDGHDFTIQNLNPSGIVGTAANVVLPGDGDRSNQAAKAQDNDWNDLGGGIATDIDGPGADEPGLEH</sequence>
<evidence type="ECO:0000313" key="5">
    <source>
        <dbReference type="Proteomes" id="UP000683551"/>
    </source>
</evidence>
<feature type="domain" description="TraG N-terminal Proteobacteria" evidence="3">
    <location>
        <begin position="3"/>
        <end position="498"/>
    </location>
</feature>
<evidence type="ECO:0000256" key="1">
    <source>
        <dbReference type="SAM" id="MobiDB-lite"/>
    </source>
</evidence>
<feature type="transmembrane region" description="Helical" evidence="2">
    <location>
        <begin position="12"/>
        <end position="29"/>
    </location>
</feature>
<feature type="region of interest" description="Disordered" evidence="1">
    <location>
        <begin position="687"/>
        <end position="711"/>
    </location>
</feature>
<feature type="transmembrane region" description="Helical" evidence="2">
    <location>
        <begin position="61"/>
        <end position="79"/>
    </location>
</feature>
<keyword evidence="2" id="KW-1133">Transmembrane helix</keyword>
<evidence type="ECO:0000256" key="2">
    <source>
        <dbReference type="SAM" id="Phobius"/>
    </source>
</evidence>
<accession>A0A9E6MWM7</accession>
<dbReference type="RefSeq" id="WP_273145171.1">
    <property type="nucleotide sequence ID" value="NZ_CP053675.1"/>
</dbReference>
<dbReference type="Proteomes" id="UP000683551">
    <property type="component" value="Chromosome"/>
</dbReference>
<evidence type="ECO:0000313" key="4">
    <source>
        <dbReference type="EMBL" id="QWY77761.1"/>
    </source>
</evidence>
<evidence type="ECO:0000259" key="3">
    <source>
        <dbReference type="Pfam" id="PF07916"/>
    </source>
</evidence>
<feature type="compositionally biased region" description="Polar residues" evidence="1">
    <location>
        <begin position="687"/>
        <end position="700"/>
    </location>
</feature>